<keyword evidence="6 7" id="KW-0472">Membrane</keyword>
<dbReference type="InterPro" id="IPR042196">
    <property type="entry name" value="FHIPEP_4"/>
</dbReference>
<dbReference type="GO" id="GO:0044780">
    <property type="term" value="P:bacterial-type flagellum assembly"/>
    <property type="evidence" value="ECO:0007669"/>
    <property type="project" value="TreeGrafter"/>
</dbReference>
<evidence type="ECO:0000256" key="5">
    <source>
        <dbReference type="ARBA" id="ARBA00022989"/>
    </source>
</evidence>
<dbReference type="RefSeq" id="WP_106263238.1">
    <property type="nucleotide sequence ID" value="NZ_PVTQ01000003.1"/>
</dbReference>
<evidence type="ECO:0000313" key="8">
    <source>
        <dbReference type="EMBL" id="PRY91567.1"/>
    </source>
</evidence>
<dbReference type="GO" id="GO:0005886">
    <property type="term" value="C:plasma membrane"/>
    <property type="evidence" value="ECO:0007669"/>
    <property type="project" value="UniProtKB-SubCell"/>
</dbReference>
<dbReference type="PRINTS" id="PR00949">
    <property type="entry name" value="TYPE3IMAPROT"/>
</dbReference>
<organism evidence="8 9">
    <name type="scientific">Donghicola tyrosinivorans</name>
    <dbReference type="NCBI Taxonomy" id="1652492"/>
    <lineage>
        <taxon>Bacteria</taxon>
        <taxon>Pseudomonadati</taxon>
        <taxon>Pseudomonadota</taxon>
        <taxon>Alphaproteobacteria</taxon>
        <taxon>Rhodobacterales</taxon>
        <taxon>Roseobacteraceae</taxon>
        <taxon>Donghicola</taxon>
    </lineage>
</organism>
<keyword evidence="3" id="KW-1003">Cell membrane</keyword>
<keyword evidence="8" id="KW-0282">Flagellum</keyword>
<dbReference type="OrthoDB" id="9759185at2"/>
<keyword evidence="4 7" id="KW-0812">Transmembrane</keyword>
<evidence type="ECO:0000313" key="9">
    <source>
        <dbReference type="Proteomes" id="UP000238392"/>
    </source>
</evidence>
<feature type="transmembrane region" description="Helical" evidence="7">
    <location>
        <begin position="282"/>
        <end position="300"/>
    </location>
</feature>
<feature type="transmembrane region" description="Helical" evidence="7">
    <location>
        <begin position="12"/>
        <end position="32"/>
    </location>
</feature>
<dbReference type="InterPro" id="IPR001712">
    <property type="entry name" value="T3SS_FHIPEP"/>
</dbReference>
<accession>A0A2T0WY21</accession>
<sequence length="692" mass="74378">MTASVFKKIDTATALFSLGLLSFLAILIIPVPTAVLDVGLATSFAFSILIFVGALFSSRALDFSSFPTVLLASLMLRISLNVSSTKLIITNGHMGPSAAGGVIQSFSEFVVGGSLILGVIIFLVLMIVNFVVITKGATRMAEVSARFALDGLPGKQLAIDSDLAAGAITHQQAQEKRRDEQSEINFFGTLDGVSKFIKGDAVAGLLITALNFFVGMGVGLVSHDMPLGDAFASYSMLTIGDGLVTQIPSVIISIASGFLVSRGSSSVRADLEVVTQLGSQPLALFVVSLVLFLFGVFPGLPFGPFVICSIGIGAWGVSSLKGVKSNSKSVQNTEEKQRDPSIGDILDLDELHVRFSNDLLTIVLDPASGMEARIATMRRYFASEFGLVLTDIRLSDAAELETGEYQIFLQGNYVAGARLHSDKVLAILDDKITTHSSGIDAVEPVYGAPARWISQSEQEAVSLSGLTIVAPTEVLATHLLETIKSNLGTLMCLKTFRKTLEAFANPSDVARAEENKRLLDEIIPDRLPREALHGVLRDLLQEQVSIRNLALILEAAAEARAAGLRPDAVREHVRQRLGRQLFQKIVRRDGTIPIIQISPSWEERFLQHEVNGQAAFPDIGLPPEVFRMLSERISHVYQSVISEGHEAAIVVGVARRSFLKTVATAAGIDVSVLSYEEIGLHARPSVVGFVDE</sequence>
<evidence type="ECO:0000256" key="1">
    <source>
        <dbReference type="ARBA" id="ARBA00004651"/>
    </source>
</evidence>
<keyword evidence="5 7" id="KW-1133">Transmembrane helix</keyword>
<dbReference type="Gene3D" id="3.40.30.60">
    <property type="entry name" value="FHIPEP family, domain 1"/>
    <property type="match status" value="1"/>
</dbReference>
<dbReference type="GO" id="GO:0009306">
    <property type="term" value="P:protein secretion"/>
    <property type="evidence" value="ECO:0007669"/>
    <property type="project" value="InterPro"/>
</dbReference>
<dbReference type="Pfam" id="PF00771">
    <property type="entry name" value="FHIPEP"/>
    <property type="match status" value="1"/>
</dbReference>
<proteinExistence type="inferred from homology"/>
<protein>
    <submittedName>
        <fullName evidence="8">Flagellar biosynthesis protein FlhA</fullName>
    </submittedName>
</protein>
<feature type="transmembrane region" description="Helical" evidence="7">
    <location>
        <begin position="69"/>
        <end position="89"/>
    </location>
</feature>
<dbReference type="Proteomes" id="UP000238392">
    <property type="component" value="Unassembled WGS sequence"/>
</dbReference>
<gene>
    <name evidence="8" type="ORF">CLV74_103151</name>
</gene>
<keyword evidence="8" id="KW-0966">Cell projection</keyword>
<comment type="subcellular location">
    <subcellularLocation>
        <location evidence="1">Cell membrane</location>
        <topology evidence="1">Multi-pass membrane protein</topology>
    </subcellularLocation>
</comment>
<dbReference type="InterPro" id="IPR042193">
    <property type="entry name" value="FHIPEP_3"/>
</dbReference>
<dbReference type="PIRSF" id="PIRSF005419">
    <property type="entry name" value="FlhA"/>
    <property type="match status" value="1"/>
</dbReference>
<reference evidence="8 9" key="1">
    <citation type="submission" date="2018-03" db="EMBL/GenBank/DDBJ databases">
        <title>Genomic Encyclopedia of Archaeal and Bacterial Type Strains, Phase II (KMG-II): from individual species to whole genera.</title>
        <authorList>
            <person name="Goeker M."/>
        </authorList>
    </citation>
    <scope>NUCLEOTIDE SEQUENCE [LARGE SCALE GENOMIC DNA]</scope>
    <source>
        <strain evidence="8 9">DSM 100212</strain>
    </source>
</reference>
<feature type="transmembrane region" description="Helical" evidence="7">
    <location>
        <begin position="109"/>
        <end position="132"/>
    </location>
</feature>
<dbReference type="EMBL" id="PVTQ01000003">
    <property type="protein sequence ID" value="PRY91567.1"/>
    <property type="molecule type" value="Genomic_DNA"/>
</dbReference>
<comment type="similarity">
    <text evidence="2">Belongs to the FHIPEP (flagella/HR/invasion proteins export pore) family.</text>
</comment>
<name>A0A2T0WY21_9RHOB</name>
<dbReference type="PANTHER" id="PTHR30161:SF1">
    <property type="entry name" value="FLAGELLAR BIOSYNTHESIS PROTEIN FLHA-RELATED"/>
    <property type="match status" value="1"/>
</dbReference>
<dbReference type="Gene3D" id="1.10.8.540">
    <property type="entry name" value="FHIPEP family, domain 3"/>
    <property type="match status" value="1"/>
</dbReference>
<feature type="transmembrane region" description="Helical" evidence="7">
    <location>
        <begin position="38"/>
        <end position="57"/>
    </location>
</feature>
<comment type="caution">
    <text evidence="8">The sequence shown here is derived from an EMBL/GenBank/DDBJ whole genome shotgun (WGS) entry which is preliminary data.</text>
</comment>
<feature type="transmembrane region" description="Helical" evidence="7">
    <location>
        <begin position="243"/>
        <end position="261"/>
    </location>
</feature>
<keyword evidence="8" id="KW-0969">Cilium</keyword>
<dbReference type="Gene3D" id="3.40.50.12790">
    <property type="entry name" value="FHIPEP family, domain 4"/>
    <property type="match status" value="1"/>
</dbReference>
<evidence type="ECO:0000256" key="6">
    <source>
        <dbReference type="ARBA" id="ARBA00023136"/>
    </source>
</evidence>
<feature type="transmembrane region" description="Helical" evidence="7">
    <location>
        <begin position="202"/>
        <end position="223"/>
    </location>
</feature>
<keyword evidence="9" id="KW-1185">Reference proteome</keyword>
<dbReference type="InterPro" id="IPR042194">
    <property type="entry name" value="FHIPEP_1"/>
</dbReference>
<dbReference type="AlphaFoldDB" id="A0A2T0WY21"/>
<evidence type="ECO:0000256" key="2">
    <source>
        <dbReference type="ARBA" id="ARBA00008835"/>
    </source>
</evidence>
<evidence type="ECO:0000256" key="3">
    <source>
        <dbReference type="ARBA" id="ARBA00022475"/>
    </source>
</evidence>
<dbReference type="PANTHER" id="PTHR30161">
    <property type="entry name" value="FLAGELLAR EXPORT PROTEIN, MEMBRANE FLHA SUBUNIT-RELATED"/>
    <property type="match status" value="1"/>
</dbReference>
<evidence type="ECO:0000256" key="4">
    <source>
        <dbReference type="ARBA" id="ARBA00022692"/>
    </source>
</evidence>
<evidence type="ECO:0000256" key="7">
    <source>
        <dbReference type="SAM" id="Phobius"/>
    </source>
</evidence>